<dbReference type="InterPro" id="IPR006626">
    <property type="entry name" value="PbH1"/>
</dbReference>
<protein>
    <recommendedName>
        <fullName evidence="3">Right handed beta helix domain-containing protein</fullName>
    </recommendedName>
</protein>
<dbReference type="Proteomes" id="UP001218788">
    <property type="component" value="Unassembled WGS sequence"/>
</dbReference>
<dbReference type="Gene3D" id="2.160.20.10">
    <property type="entry name" value="Single-stranded right-handed beta-helix, Pectin lyase-like"/>
    <property type="match status" value="1"/>
</dbReference>
<dbReference type="InterPro" id="IPR012334">
    <property type="entry name" value="Pectin_lyas_fold"/>
</dbReference>
<organism evidence="1 2">
    <name type="scientific">Alteromonas gilva</name>
    <dbReference type="NCBI Taxonomy" id="2987522"/>
    <lineage>
        <taxon>Bacteria</taxon>
        <taxon>Pseudomonadati</taxon>
        <taxon>Pseudomonadota</taxon>
        <taxon>Gammaproteobacteria</taxon>
        <taxon>Alteromonadales</taxon>
        <taxon>Alteromonadaceae</taxon>
        <taxon>Alteromonas/Salinimonas group</taxon>
        <taxon>Alteromonas</taxon>
    </lineage>
</organism>
<keyword evidence="2" id="KW-1185">Reference proteome</keyword>
<dbReference type="SMART" id="SM00710">
    <property type="entry name" value="PbH1"/>
    <property type="match status" value="5"/>
</dbReference>
<evidence type="ECO:0000313" key="2">
    <source>
        <dbReference type="Proteomes" id="UP001218788"/>
    </source>
</evidence>
<proteinExistence type="predicted"/>
<sequence>MKRRYLLLVAMVICVASIMAGGYFFASELYAFKVNVKKYTEINIPKNQGMFNVLLKVMDTSVSLIPDRTFVLVDESRISELRRFVVNASVSPENVIEVKSIDTLRSVLSTVSSPTKIVMHPGEYSIEQSLNLPMISGAGGPYILTAQAGSDVVFKSATQEAMIVKGANWVIEGVEFQGVCDFDSYCEHAIHIVGDADNITIQNNTFKNFNAHVKSNGLQLADEDRSEFPDNVKILNNRFYNQWMRDTKNPVTPLDVVGGDNWLVAGNFVADFAKKRGNKTAYGMFLKGGGENGRFESNLVACEWKLRSSVYSDVRIGLSLGGGGTGNKYCADDKCDIEHRSGVITNNTIINCPNDVAVYLNKAANTTLADNRLLNTVGLSARGSVSSASATNNHIQGIIAAADSATITEKNNTFVHFFERF</sequence>
<reference evidence="1 2" key="1">
    <citation type="submission" date="2022-10" db="EMBL/GenBank/DDBJ databases">
        <title>Alteromonas sp. chi3 Genome sequencing.</title>
        <authorList>
            <person name="Park S."/>
        </authorList>
    </citation>
    <scope>NUCLEOTIDE SEQUENCE [LARGE SCALE GENOMIC DNA]</scope>
    <source>
        <strain evidence="2">chi3</strain>
    </source>
</reference>
<accession>A0ABT5L1P6</accession>
<dbReference type="RefSeq" id="WP_273639093.1">
    <property type="nucleotide sequence ID" value="NZ_JAQQXP010000001.1"/>
</dbReference>
<dbReference type="EMBL" id="JAQQXP010000001">
    <property type="protein sequence ID" value="MDC8830334.1"/>
    <property type="molecule type" value="Genomic_DNA"/>
</dbReference>
<evidence type="ECO:0000313" key="1">
    <source>
        <dbReference type="EMBL" id="MDC8830334.1"/>
    </source>
</evidence>
<name>A0ABT5L1P6_9ALTE</name>
<comment type="caution">
    <text evidence="1">The sequence shown here is derived from an EMBL/GenBank/DDBJ whole genome shotgun (WGS) entry which is preliminary data.</text>
</comment>
<dbReference type="SUPFAM" id="SSF51126">
    <property type="entry name" value="Pectin lyase-like"/>
    <property type="match status" value="1"/>
</dbReference>
<gene>
    <name evidence="1" type="ORF">OIK42_06100</name>
</gene>
<dbReference type="InterPro" id="IPR011050">
    <property type="entry name" value="Pectin_lyase_fold/virulence"/>
</dbReference>
<evidence type="ECO:0008006" key="3">
    <source>
        <dbReference type="Google" id="ProtNLM"/>
    </source>
</evidence>